<keyword evidence="1" id="KW-0805">Transcription regulation</keyword>
<evidence type="ECO:0000256" key="2">
    <source>
        <dbReference type="ARBA" id="ARBA00023125"/>
    </source>
</evidence>
<dbReference type="Pfam" id="PF02311">
    <property type="entry name" value="AraC_binding"/>
    <property type="match status" value="1"/>
</dbReference>
<keyword evidence="2" id="KW-0238">DNA-binding</keyword>
<keyword evidence="3" id="KW-0804">Transcription</keyword>
<feature type="domain" description="HTH araC/xylS-type" evidence="4">
    <location>
        <begin position="138"/>
        <end position="236"/>
    </location>
</feature>
<dbReference type="PANTHER" id="PTHR46796">
    <property type="entry name" value="HTH-TYPE TRANSCRIPTIONAL ACTIVATOR RHAS-RELATED"/>
    <property type="match status" value="1"/>
</dbReference>
<sequence length="240" mass="27063">MRRRLSSYAMVLIESGSGTLWTEATGKLSVEAPALFWLFPEIEHTYGPSEGEAWQEHWVLFDGNLSRDAWRCGYLAAERPIEPLRGDAVALRLFAQIIEALLADTQESDALAGLAIHELIVRPRRRTAVRGTSTDVAEKIAARLREDIAGQVDFTHLAGAFGLSPATLRRQFLARYGMAPKAFHLQLKLDQAKEMLGMTDIPVSEIAGRLGFEDAYYFSRLFHAREGCPPREFRHRHRRS</sequence>
<dbReference type="SMART" id="SM00342">
    <property type="entry name" value="HTH_ARAC"/>
    <property type="match status" value="1"/>
</dbReference>
<reference evidence="6" key="1">
    <citation type="journal article" date="2019" name="Int. J. Syst. Evol. Microbiol.">
        <title>The Global Catalogue of Microorganisms (GCM) 10K type strain sequencing project: providing services to taxonomists for standard genome sequencing and annotation.</title>
        <authorList>
            <consortium name="The Broad Institute Genomics Platform"/>
            <consortium name="The Broad Institute Genome Sequencing Center for Infectious Disease"/>
            <person name="Wu L."/>
            <person name="Ma J."/>
        </authorList>
    </citation>
    <scope>NUCLEOTIDE SEQUENCE [LARGE SCALE GENOMIC DNA]</scope>
    <source>
        <strain evidence="6">NBRC 112416</strain>
    </source>
</reference>
<dbReference type="SUPFAM" id="SSF46689">
    <property type="entry name" value="Homeodomain-like"/>
    <property type="match status" value="1"/>
</dbReference>
<dbReference type="EMBL" id="BSNS01000024">
    <property type="protein sequence ID" value="GLQ57792.1"/>
    <property type="molecule type" value="Genomic_DNA"/>
</dbReference>
<accession>A0ABQ5WCV1</accession>
<gene>
    <name evidence="5" type="ORF">GCM10010862_50510</name>
</gene>
<dbReference type="InterPro" id="IPR050204">
    <property type="entry name" value="AraC_XylS_family_regulators"/>
</dbReference>
<dbReference type="InterPro" id="IPR018060">
    <property type="entry name" value="HTH_AraC"/>
</dbReference>
<dbReference type="SUPFAM" id="SSF51215">
    <property type="entry name" value="Regulatory protein AraC"/>
    <property type="match status" value="1"/>
</dbReference>
<evidence type="ECO:0000256" key="3">
    <source>
        <dbReference type="ARBA" id="ARBA00023163"/>
    </source>
</evidence>
<dbReference type="Pfam" id="PF12833">
    <property type="entry name" value="HTH_18"/>
    <property type="match status" value="1"/>
</dbReference>
<dbReference type="Gene3D" id="1.10.10.60">
    <property type="entry name" value="Homeodomain-like"/>
    <property type="match status" value="2"/>
</dbReference>
<comment type="caution">
    <text evidence="5">The sequence shown here is derived from an EMBL/GenBank/DDBJ whole genome shotgun (WGS) entry which is preliminary data.</text>
</comment>
<name>A0ABQ5WCV1_9HYPH</name>
<evidence type="ECO:0000256" key="1">
    <source>
        <dbReference type="ARBA" id="ARBA00023015"/>
    </source>
</evidence>
<dbReference type="InterPro" id="IPR009057">
    <property type="entry name" value="Homeodomain-like_sf"/>
</dbReference>
<evidence type="ECO:0000259" key="4">
    <source>
        <dbReference type="PROSITE" id="PS01124"/>
    </source>
</evidence>
<dbReference type="InterPro" id="IPR037923">
    <property type="entry name" value="HTH-like"/>
</dbReference>
<evidence type="ECO:0000313" key="6">
    <source>
        <dbReference type="Proteomes" id="UP001156691"/>
    </source>
</evidence>
<dbReference type="PROSITE" id="PS01124">
    <property type="entry name" value="HTH_ARAC_FAMILY_2"/>
    <property type="match status" value="1"/>
</dbReference>
<organism evidence="5 6">
    <name type="scientific">Devosia nitrariae</name>
    <dbReference type="NCBI Taxonomy" id="2071872"/>
    <lineage>
        <taxon>Bacteria</taxon>
        <taxon>Pseudomonadati</taxon>
        <taxon>Pseudomonadota</taxon>
        <taxon>Alphaproteobacteria</taxon>
        <taxon>Hyphomicrobiales</taxon>
        <taxon>Devosiaceae</taxon>
        <taxon>Devosia</taxon>
    </lineage>
</organism>
<proteinExistence type="predicted"/>
<dbReference type="InterPro" id="IPR003313">
    <property type="entry name" value="AraC-bd"/>
</dbReference>
<protein>
    <recommendedName>
        <fullName evidence="4">HTH araC/xylS-type domain-containing protein</fullName>
    </recommendedName>
</protein>
<dbReference type="Proteomes" id="UP001156691">
    <property type="component" value="Unassembled WGS sequence"/>
</dbReference>
<evidence type="ECO:0000313" key="5">
    <source>
        <dbReference type="EMBL" id="GLQ57792.1"/>
    </source>
</evidence>
<keyword evidence="6" id="KW-1185">Reference proteome</keyword>